<sequence length="341" mass="39049">MIPFVSHQTTINLKLFSKPTFVLLPLSIGVVPQVLLVCFLFLGGNLKTKAQQGDNKKATKPIRHQIGLRHDNDLILLTDRYYTSGLFLTYRHRLQNGFLNSDNEQLSFSLRQEIITPRYLKTHIIEQLDRAYVGFMALKAGWSRVRDNSLVETDFLLGIAGEASGAGAFQRWYHDTVLFSQSPTWVGEMENSVHYNLYANYLYEWQLAPNPFSIYMALKPQIAFGTRDIYIHPEMVLYLGSRSPLSSSIAHHQLGSRQEEIFFALRTGYRLVGYNGLLQGNALGDDSVLLMPPKKTVLFAGCDFQHRHKQNEYWVGVRYNTAESDKAKAHKYVILSYTRNF</sequence>
<keyword evidence="1" id="KW-0472">Membrane</keyword>
<reference evidence="2 3" key="1">
    <citation type="submission" date="2018-11" db="EMBL/GenBank/DDBJ databases">
        <title>Arenibacter aquaticus sp.nov., a marine bacterium isolated from surface seawater in the South China Sea.</title>
        <authorList>
            <person name="Guo J."/>
            <person name="Sun J."/>
        </authorList>
    </citation>
    <scope>NUCLEOTIDE SEQUENCE [LARGE SCALE GENOMIC DNA]</scope>
    <source>
        <strain evidence="2 3">GUO666</strain>
    </source>
</reference>
<proteinExistence type="predicted"/>
<protein>
    <submittedName>
        <fullName evidence="2">DUF2219 family protein</fullName>
    </submittedName>
</protein>
<keyword evidence="1" id="KW-1133">Transmembrane helix</keyword>
<keyword evidence="1" id="KW-0812">Transmembrane</keyword>
<feature type="transmembrane region" description="Helical" evidence="1">
    <location>
        <begin position="20"/>
        <end position="42"/>
    </location>
</feature>
<dbReference type="EMBL" id="RQPJ01000021">
    <property type="protein sequence ID" value="RTE52312.1"/>
    <property type="molecule type" value="Genomic_DNA"/>
</dbReference>
<dbReference type="AlphaFoldDB" id="A0A3S0CIT5"/>
<keyword evidence="3" id="KW-1185">Reference proteome</keyword>
<evidence type="ECO:0000313" key="3">
    <source>
        <dbReference type="Proteomes" id="UP000267585"/>
    </source>
</evidence>
<dbReference type="Gene3D" id="2.40.128.140">
    <property type="entry name" value="Outer membrane protein"/>
    <property type="match status" value="1"/>
</dbReference>
<dbReference type="Pfam" id="PF09982">
    <property type="entry name" value="LpxR"/>
    <property type="match status" value="1"/>
</dbReference>
<evidence type="ECO:0000256" key="1">
    <source>
        <dbReference type="SAM" id="Phobius"/>
    </source>
</evidence>
<evidence type="ECO:0000313" key="2">
    <source>
        <dbReference type="EMBL" id="RTE52312.1"/>
    </source>
</evidence>
<gene>
    <name evidence="2" type="ORF">EHW67_19225</name>
</gene>
<name>A0A3S0CIT5_9FLAO</name>
<comment type="caution">
    <text evidence="2">The sequence shown here is derived from an EMBL/GenBank/DDBJ whole genome shotgun (WGS) entry which is preliminary data.</text>
</comment>
<dbReference type="Proteomes" id="UP000267585">
    <property type="component" value="Unassembled WGS sequence"/>
</dbReference>
<dbReference type="InterPro" id="IPR037107">
    <property type="entry name" value="Put_OMP_sf"/>
</dbReference>
<organism evidence="2 3">
    <name type="scientific">Arenibacter aquaticus</name>
    <dbReference type="NCBI Taxonomy" id="2489054"/>
    <lineage>
        <taxon>Bacteria</taxon>
        <taxon>Pseudomonadati</taxon>
        <taxon>Bacteroidota</taxon>
        <taxon>Flavobacteriia</taxon>
        <taxon>Flavobacteriales</taxon>
        <taxon>Flavobacteriaceae</taxon>
        <taxon>Arenibacter</taxon>
    </lineage>
</organism>
<accession>A0A3S0CIT5</accession>
<dbReference type="InterPro" id="IPR018707">
    <property type="entry name" value="LpxR"/>
</dbReference>